<name>A0A2S3VGG7_9PSED</name>
<dbReference type="InterPro" id="IPR050482">
    <property type="entry name" value="Sensor_HK_TwoCompSys"/>
</dbReference>
<evidence type="ECO:0000256" key="6">
    <source>
        <dbReference type="SAM" id="Phobius"/>
    </source>
</evidence>
<dbReference type="GO" id="GO:0046983">
    <property type="term" value="F:protein dimerization activity"/>
    <property type="evidence" value="ECO:0007669"/>
    <property type="project" value="InterPro"/>
</dbReference>
<dbReference type="Gene3D" id="1.20.5.1930">
    <property type="match status" value="1"/>
</dbReference>
<keyword evidence="1" id="KW-0808">Transferase</keyword>
<dbReference type="Gene3D" id="3.30.565.10">
    <property type="entry name" value="Histidine kinase-like ATPase, C-terminal domain"/>
    <property type="match status" value="1"/>
</dbReference>
<organism evidence="9 10">
    <name type="scientific">Pseudomonas laurylsulfativorans</name>
    <dbReference type="NCBI Taxonomy" id="1943631"/>
    <lineage>
        <taxon>Bacteria</taxon>
        <taxon>Pseudomonadati</taxon>
        <taxon>Pseudomonadota</taxon>
        <taxon>Gammaproteobacteria</taxon>
        <taxon>Pseudomonadales</taxon>
        <taxon>Pseudomonadaceae</taxon>
        <taxon>Pseudomonas</taxon>
    </lineage>
</organism>
<keyword evidence="6" id="KW-0812">Transmembrane</keyword>
<evidence type="ECO:0000256" key="3">
    <source>
        <dbReference type="ARBA" id="ARBA00023012"/>
    </source>
</evidence>
<comment type="caution">
    <text evidence="9">The sequence shown here is derived from an EMBL/GenBank/DDBJ whole genome shotgun (WGS) entry which is preliminary data.</text>
</comment>
<evidence type="ECO:0000313" key="10">
    <source>
        <dbReference type="Proteomes" id="UP000237440"/>
    </source>
</evidence>
<dbReference type="Proteomes" id="UP000237440">
    <property type="component" value="Unassembled WGS sequence"/>
</dbReference>
<feature type="domain" description="Histidine kinase/HSP90-like ATPase" evidence="7">
    <location>
        <begin position="409"/>
        <end position="500"/>
    </location>
</feature>
<proteinExistence type="predicted"/>
<keyword evidence="10" id="KW-1185">Reference proteome</keyword>
<dbReference type="InterPro" id="IPR011712">
    <property type="entry name" value="Sig_transdc_His_kin_sub3_dim/P"/>
</dbReference>
<dbReference type="PANTHER" id="PTHR24421:SF58">
    <property type="entry name" value="SIGNAL TRANSDUCTION HISTIDINE-PROTEIN KINASE_PHOSPHATASE UHPB"/>
    <property type="match status" value="1"/>
</dbReference>
<keyword evidence="2 9" id="KW-0418">Kinase</keyword>
<dbReference type="Pfam" id="PF07730">
    <property type="entry name" value="HisKA_3"/>
    <property type="match status" value="1"/>
</dbReference>
<feature type="coiled-coil region" evidence="4">
    <location>
        <begin position="276"/>
        <end position="303"/>
    </location>
</feature>
<dbReference type="AlphaFoldDB" id="A0A2S3VGG7"/>
<dbReference type="SUPFAM" id="SSF55874">
    <property type="entry name" value="ATPase domain of HSP90 chaperone/DNA topoisomerase II/histidine kinase"/>
    <property type="match status" value="1"/>
</dbReference>
<evidence type="ECO:0000313" key="9">
    <source>
        <dbReference type="EMBL" id="POF39055.1"/>
    </source>
</evidence>
<accession>A0A2S3VGG7</accession>
<evidence type="ECO:0000256" key="2">
    <source>
        <dbReference type="ARBA" id="ARBA00022777"/>
    </source>
</evidence>
<feature type="transmembrane region" description="Helical" evidence="6">
    <location>
        <begin position="54"/>
        <end position="73"/>
    </location>
</feature>
<protein>
    <submittedName>
        <fullName evidence="9">Sensor histidine kinase</fullName>
    </submittedName>
</protein>
<sequence length="502" mass="55329">MCTETKAQSNSETLVNDSDQTLVESDTDQKSSSTVPGRQGTREKLRHLSRSTQFVICATIILGLTMTFVGNLVSQSIEDATVQTAAETGARYMQNFLEPFVQGLTTAKVLPDETIQTIDHLLSSTSLSTHVVSVKIWLPDGTIVYSTDKSTVQKTFPTEEISQALAGKIYTELDNDFEGYTVDDIEDAFERSLNIPLYEIFAPLREAGTGKVIAVGEFYETAEALQHEINNVRKKVWAIVGAATTAMILLLFFIVRRGDKIIKQHETALKWRMNEQARLHSNNAALQRKVTKANREFSRINELTLRRIGADLHDGPAQLLSLILLRLEELEDTKGVADVEALEMIKRAGEDALNEVREISLGLALPEVNDLTLHDALVLLAERHEERTETRVDLELDPLPDDVPIALKIGIYRFAQEALNNAYIHAGGKGQKLSASHIEGLLEVQVEDAGVGISSARPSVPGRGKTRLGLVGMRYRVESLGGVFVIESAPQAGTKARAQFKI</sequence>
<dbReference type="CDD" id="cd16917">
    <property type="entry name" value="HATPase_UhpB-NarQ-NarX-like"/>
    <property type="match status" value="1"/>
</dbReference>
<feature type="compositionally biased region" description="Polar residues" evidence="5">
    <location>
        <begin position="1"/>
        <end position="36"/>
    </location>
</feature>
<reference evidence="10" key="1">
    <citation type="submission" date="2017-02" db="EMBL/GenBank/DDBJ databases">
        <authorList>
            <person name="Furmanczyk E.M."/>
        </authorList>
    </citation>
    <scope>NUCLEOTIDE SEQUENCE [LARGE SCALE GENOMIC DNA]</scope>
    <source>
        <strain evidence="10">AP3_22</strain>
    </source>
</reference>
<dbReference type="GO" id="GO:0016020">
    <property type="term" value="C:membrane"/>
    <property type="evidence" value="ECO:0007669"/>
    <property type="project" value="InterPro"/>
</dbReference>
<evidence type="ECO:0000256" key="4">
    <source>
        <dbReference type="SAM" id="Coils"/>
    </source>
</evidence>
<evidence type="ECO:0000256" key="1">
    <source>
        <dbReference type="ARBA" id="ARBA00022679"/>
    </source>
</evidence>
<gene>
    <name evidence="9" type="ORF">B0D71_27575</name>
</gene>
<evidence type="ECO:0000256" key="5">
    <source>
        <dbReference type="SAM" id="MobiDB-lite"/>
    </source>
</evidence>
<dbReference type="OrthoDB" id="9797605at2"/>
<evidence type="ECO:0000259" key="7">
    <source>
        <dbReference type="Pfam" id="PF02518"/>
    </source>
</evidence>
<dbReference type="GO" id="GO:0000155">
    <property type="term" value="F:phosphorelay sensor kinase activity"/>
    <property type="evidence" value="ECO:0007669"/>
    <property type="project" value="InterPro"/>
</dbReference>
<dbReference type="InterPro" id="IPR003594">
    <property type="entry name" value="HATPase_dom"/>
</dbReference>
<dbReference type="PANTHER" id="PTHR24421">
    <property type="entry name" value="NITRATE/NITRITE SENSOR PROTEIN NARX-RELATED"/>
    <property type="match status" value="1"/>
</dbReference>
<dbReference type="RefSeq" id="WP_103397614.1">
    <property type="nucleotide sequence ID" value="NZ_MUJK01000015.1"/>
</dbReference>
<dbReference type="InterPro" id="IPR036890">
    <property type="entry name" value="HATPase_C_sf"/>
</dbReference>
<evidence type="ECO:0000259" key="8">
    <source>
        <dbReference type="Pfam" id="PF07730"/>
    </source>
</evidence>
<dbReference type="EMBL" id="MUJK01000015">
    <property type="protein sequence ID" value="POF39055.1"/>
    <property type="molecule type" value="Genomic_DNA"/>
</dbReference>
<keyword evidence="3" id="KW-0902">Two-component regulatory system</keyword>
<dbReference type="Pfam" id="PF02518">
    <property type="entry name" value="HATPase_c"/>
    <property type="match status" value="1"/>
</dbReference>
<keyword evidence="6" id="KW-1133">Transmembrane helix</keyword>
<feature type="domain" description="Signal transduction histidine kinase subgroup 3 dimerisation and phosphoacceptor" evidence="8">
    <location>
        <begin position="306"/>
        <end position="366"/>
    </location>
</feature>
<keyword evidence="4" id="KW-0175">Coiled coil</keyword>
<keyword evidence="6" id="KW-0472">Membrane</keyword>
<feature type="region of interest" description="Disordered" evidence="5">
    <location>
        <begin position="1"/>
        <end position="44"/>
    </location>
</feature>
<feature type="transmembrane region" description="Helical" evidence="6">
    <location>
        <begin position="236"/>
        <end position="255"/>
    </location>
</feature>